<dbReference type="PROSITE" id="PS50026">
    <property type="entry name" value="EGF_3"/>
    <property type="match status" value="6"/>
</dbReference>
<keyword evidence="1 5" id="KW-0245">EGF-like domain</keyword>
<gene>
    <name evidence="10" type="primary">oik25</name>
    <name evidence="9" type="ORF">GSOID_T00004100001</name>
</gene>
<evidence type="ECO:0000256" key="5">
    <source>
        <dbReference type="PROSITE-ProRule" id="PRU00076"/>
    </source>
</evidence>
<evidence type="ECO:0000256" key="3">
    <source>
        <dbReference type="ARBA" id="ARBA00022737"/>
    </source>
</evidence>
<evidence type="ECO:0000256" key="2">
    <source>
        <dbReference type="ARBA" id="ARBA00022729"/>
    </source>
</evidence>
<dbReference type="AlphaFoldDB" id="E4X8F9"/>
<comment type="caution">
    <text evidence="5">Lacks conserved residue(s) required for the propagation of feature annotation.</text>
</comment>
<feature type="signal peptide" evidence="7">
    <location>
        <begin position="1"/>
        <end position="18"/>
    </location>
</feature>
<evidence type="ECO:0000259" key="8">
    <source>
        <dbReference type="PROSITE" id="PS50026"/>
    </source>
</evidence>
<dbReference type="Gene3D" id="2.10.25.10">
    <property type="entry name" value="Laminin"/>
    <property type="match status" value="6"/>
</dbReference>
<sequence length="643" mass="67874">MKLLAAVVALAAARKDSCTNVPPVGTPIPGMGGYLVTSDDVASWSACGPNADCTKIRGWNFSCACKAGFIDYDADDYRKNSCYDSCFTAEYPDNSTCDVDSEGNAFWTCNDGYYQATVDVEGSTEATEEVCFFDSCATDPCTGNADCAADADNHVCSCSAGFFDFNGDASLCVPDNCAAGTGGCDADATCSVNMPDSDGNGQNSCTCDDGFYGNGEECFVDSCALNPCQDDSTCANVGDVYTCTCNAGFYLGFAPYEGSGEGSTWTDPAACHVDVCASANPCDVDAACTNNDDGSQSCECNDGFYGDGYECFFDSCATNPCQADSTCANDGDDFSCTCNVGFYHGTNTIEGSTGDFRDEDACHVDVCSSANPCDADAACSNNVDGSQSCACNDGFYGDGYECFVDSCALSPCQADSTCANEGDAFSCTCNAGFYLGHNTVEGSTGDVRDEIACHADVCASASPCDANASCTNNADGSQSCECNFDFKGDGYTCTDIGSLNKAELDSQLAAFSAEAAGITDPKVAKKFDKAMKKFPMGHVDNYVAECMNKREVRDLVAEFEASDLAGAEDELLGWDLSDACSYAKDLATANKRFLKRWACVSQWNFNADAKDLTKENKNLNKKFKKVEKKIAQFKKKVDKELSC</sequence>
<feature type="domain" description="EGF-like" evidence="8">
    <location>
        <begin position="403"/>
        <end position="439"/>
    </location>
</feature>
<dbReference type="EMBL" id="HE774622">
    <property type="protein sequence ID" value="CCG47865.1"/>
    <property type="molecule type" value="Genomic_DNA"/>
</dbReference>
<dbReference type="InParanoid" id="E4X8F9"/>
<dbReference type="EMBL" id="FN653029">
    <property type="protein sequence ID" value="CBY08094.1"/>
    <property type="molecule type" value="Genomic_DNA"/>
</dbReference>
<dbReference type="SMART" id="SM00181">
    <property type="entry name" value="EGF"/>
    <property type="match status" value="9"/>
</dbReference>
<dbReference type="OrthoDB" id="9990982at2759"/>
<dbReference type="InterPro" id="IPR018097">
    <property type="entry name" value="EGF_Ca-bd_CS"/>
</dbReference>
<feature type="coiled-coil region" evidence="6">
    <location>
        <begin position="609"/>
        <end position="636"/>
    </location>
</feature>
<dbReference type="Proteomes" id="UP000001307">
    <property type="component" value="Unassembled WGS sequence"/>
</dbReference>
<organism evidence="9">
    <name type="scientific">Oikopleura dioica</name>
    <name type="common">Tunicate</name>
    <dbReference type="NCBI Taxonomy" id="34765"/>
    <lineage>
        <taxon>Eukaryota</taxon>
        <taxon>Metazoa</taxon>
        <taxon>Chordata</taxon>
        <taxon>Tunicata</taxon>
        <taxon>Appendicularia</taxon>
        <taxon>Copelata</taxon>
        <taxon>Oikopleuridae</taxon>
        <taxon>Oikopleura</taxon>
    </lineage>
</organism>
<keyword evidence="4" id="KW-1015">Disulfide bond</keyword>
<dbReference type="Pfam" id="PF07645">
    <property type="entry name" value="EGF_CA"/>
    <property type="match status" value="1"/>
</dbReference>
<feature type="chain" id="PRO_5007653896" evidence="7">
    <location>
        <begin position="19"/>
        <end position="643"/>
    </location>
</feature>
<feature type="domain" description="EGF-like" evidence="8">
    <location>
        <begin position="363"/>
        <end position="401"/>
    </location>
</feature>
<dbReference type="SUPFAM" id="SSF57196">
    <property type="entry name" value="EGF/Laminin"/>
    <property type="match status" value="1"/>
</dbReference>
<dbReference type="SMART" id="SM00179">
    <property type="entry name" value="EGF_CA"/>
    <property type="match status" value="6"/>
</dbReference>
<dbReference type="InterPro" id="IPR000742">
    <property type="entry name" value="EGF"/>
</dbReference>
<feature type="domain" description="EGF-like" evidence="8">
    <location>
        <begin position="219"/>
        <end position="255"/>
    </location>
</feature>
<dbReference type="InterPro" id="IPR049883">
    <property type="entry name" value="NOTCH1_EGF-like"/>
</dbReference>
<evidence type="ECO:0000256" key="4">
    <source>
        <dbReference type="ARBA" id="ARBA00023157"/>
    </source>
</evidence>
<dbReference type="PANTHER" id="PTHR12916">
    <property type="entry name" value="CYTOCHROME C OXIDASE POLYPEPTIDE VIC-2"/>
    <property type="match status" value="1"/>
</dbReference>
<evidence type="ECO:0000256" key="7">
    <source>
        <dbReference type="SAM" id="SignalP"/>
    </source>
</evidence>
<dbReference type="GO" id="GO:0005509">
    <property type="term" value="F:calcium ion binding"/>
    <property type="evidence" value="ECO:0007669"/>
    <property type="project" value="InterPro"/>
</dbReference>
<proteinExistence type="predicted"/>
<keyword evidence="3" id="KW-0677">Repeat</keyword>
<dbReference type="InterPro" id="IPR000152">
    <property type="entry name" value="EGF-type_Asp/Asn_hydroxyl_site"/>
</dbReference>
<dbReference type="PROSITE" id="PS00010">
    <property type="entry name" value="ASX_HYDROXYL"/>
    <property type="match status" value="3"/>
</dbReference>
<keyword evidence="2 7" id="KW-0732">Signal</keyword>
<evidence type="ECO:0000256" key="6">
    <source>
        <dbReference type="SAM" id="Coils"/>
    </source>
</evidence>
<dbReference type="SUPFAM" id="SSF57184">
    <property type="entry name" value="Growth factor receptor domain"/>
    <property type="match status" value="1"/>
</dbReference>
<feature type="domain" description="EGF-like" evidence="8">
    <location>
        <begin position="454"/>
        <end position="494"/>
    </location>
</feature>
<keyword evidence="11" id="KW-1185">Reference proteome</keyword>
<name>E4X8F9_OIKDI</name>
<dbReference type="Pfam" id="PF12947">
    <property type="entry name" value="EGF_3"/>
    <property type="match status" value="2"/>
</dbReference>
<dbReference type="PROSITE" id="PS01187">
    <property type="entry name" value="EGF_CA"/>
    <property type="match status" value="1"/>
</dbReference>
<dbReference type="InterPro" id="IPR001881">
    <property type="entry name" value="EGF-like_Ca-bd_dom"/>
</dbReference>
<dbReference type="InterPro" id="IPR024731">
    <property type="entry name" value="NELL2-like_EGF"/>
</dbReference>
<dbReference type="InterPro" id="IPR024730">
    <property type="entry name" value="MSP1_EGF_1"/>
</dbReference>
<feature type="domain" description="EGF-like" evidence="8">
    <location>
        <begin position="312"/>
        <end position="349"/>
    </location>
</feature>
<feature type="domain" description="EGF-like" evidence="8">
    <location>
        <begin position="272"/>
        <end position="310"/>
    </location>
</feature>
<dbReference type="Pfam" id="PF12946">
    <property type="entry name" value="EGF_MSP1_1"/>
    <property type="match status" value="1"/>
</dbReference>
<accession>E4X8F9</accession>
<reference evidence="9" key="1">
    <citation type="journal article" date="2010" name="Science">
        <title>Plasticity of animal genome architecture unmasked by rapid evolution of a pelagic tunicate.</title>
        <authorList>
            <person name="Denoeud F."/>
            <person name="Henriet S."/>
            <person name="Mungpakdee S."/>
            <person name="Aury J.M."/>
            <person name="Da Silva C."/>
            <person name="Brinkmann H."/>
            <person name="Mikhaleva J."/>
            <person name="Olsen L.C."/>
            <person name="Jubin C."/>
            <person name="Canestro C."/>
            <person name="Bouquet J.M."/>
            <person name="Danks G."/>
            <person name="Poulain J."/>
            <person name="Campsteijn C."/>
            <person name="Adamski M."/>
            <person name="Cross I."/>
            <person name="Yadetie F."/>
            <person name="Muffato M."/>
            <person name="Louis A."/>
            <person name="Butcher S."/>
            <person name="Tsagkogeorga G."/>
            <person name="Konrad A."/>
            <person name="Singh S."/>
            <person name="Jensen M.F."/>
            <person name="Cong E.H."/>
            <person name="Eikeseth-Otteraa H."/>
            <person name="Noel B."/>
            <person name="Anthouard V."/>
            <person name="Porcel B.M."/>
            <person name="Kachouri-Lafond R."/>
            <person name="Nishino A."/>
            <person name="Ugolini M."/>
            <person name="Chourrout P."/>
            <person name="Nishida H."/>
            <person name="Aasland R."/>
            <person name="Huzurbazar S."/>
            <person name="Westhof E."/>
            <person name="Delsuc F."/>
            <person name="Lehrach H."/>
            <person name="Reinhardt R."/>
            <person name="Weissenbach J."/>
            <person name="Roy S.W."/>
            <person name="Artiguenave F."/>
            <person name="Postlethwait J.H."/>
            <person name="Manak J.R."/>
            <person name="Thompson E.M."/>
            <person name="Jaillon O."/>
            <person name="Du Pasquier L."/>
            <person name="Boudinot P."/>
            <person name="Liberles D.A."/>
            <person name="Volff J.N."/>
            <person name="Philippe H."/>
            <person name="Lenhard B."/>
            <person name="Roest Crollius H."/>
            <person name="Wincker P."/>
            <person name="Chourrout D."/>
        </authorList>
    </citation>
    <scope>NUCLEOTIDE SEQUENCE [LARGE SCALE GENOMIC DNA]</scope>
</reference>
<reference evidence="10" key="2">
    <citation type="submission" date="2012-03" db="EMBL/GenBank/DDBJ databases">
        <title>The evolving proteome of a complex extracellular matrix, the Oikopleura house.</title>
        <authorList>
            <person name="Hosp J."/>
            <person name="Sagane Y."/>
            <person name="Danks G."/>
            <person name="Thompson E.M."/>
        </authorList>
    </citation>
    <scope>NUCLEOTIDE SEQUENCE</scope>
</reference>
<keyword evidence="6" id="KW-0175">Coiled coil</keyword>
<evidence type="ECO:0000313" key="10">
    <source>
        <dbReference type="EMBL" id="CCG47865.1"/>
    </source>
</evidence>
<evidence type="ECO:0000256" key="1">
    <source>
        <dbReference type="ARBA" id="ARBA00022536"/>
    </source>
</evidence>
<evidence type="ECO:0000313" key="11">
    <source>
        <dbReference type="Proteomes" id="UP000001307"/>
    </source>
</evidence>
<protein>
    <submittedName>
        <fullName evidence="10">Oikosin 25</fullName>
    </submittedName>
</protein>
<dbReference type="InterPro" id="IPR009030">
    <property type="entry name" value="Growth_fac_rcpt_cys_sf"/>
</dbReference>
<dbReference type="PANTHER" id="PTHR12916:SF4">
    <property type="entry name" value="UNINFLATABLE, ISOFORM C"/>
    <property type="match status" value="1"/>
</dbReference>
<evidence type="ECO:0000313" key="9">
    <source>
        <dbReference type="EMBL" id="CBY08094.1"/>
    </source>
</evidence>